<accession>A0A6H2A4Q4</accession>
<dbReference type="Pfam" id="PF07505">
    <property type="entry name" value="DUF5131"/>
    <property type="match status" value="1"/>
</dbReference>
<dbReference type="InterPro" id="IPR011101">
    <property type="entry name" value="DUF5131"/>
</dbReference>
<sequence>MKTITVCVKNQVEADALIPQALRDPADLWVCMVGPMEGPVDLNSRECLIDKRRFKYTLGNYLDWVICFGGSKPVHPDWVRSLRDQCQAAGVPFMFTGWGEWADAEAVGIGSFGPRLNRDGDYKDYFDQDVVLADGITRARARAHRFDPAKCFQVFRVGSKRSGRILDGQTWDQRPEAPHGS</sequence>
<dbReference type="EMBL" id="MT144518">
    <property type="protein sequence ID" value="QJA54567.1"/>
    <property type="molecule type" value="Genomic_DNA"/>
</dbReference>
<organism evidence="1">
    <name type="scientific">viral metagenome</name>
    <dbReference type="NCBI Taxonomy" id="1070528"/>
    <lineage>
        <taxon>unclassified sequences</taxon>
        <taxon>metagenomes</taxon>
        <taxon>organismal metagenomes</taxon>
    </lineage>
</organism>
<name>A0A6H2A4Q4_9ZZZZ</name>
<evidence type="ECO:0008006" key="2">
    <source>
        <dbReference type="Google" id="ProtNLM"/>
    </source>
</evidence>
<dbReference type="AlphaFoldDB" id="A0A6H2A4Q4"/>
<protein>
    <recommendedName>
        <fullName evidence="2">DUF5131 family protein</fullName>
    </recommendedName>
</protein>
<evidence type="ECO:0000313" key="1">
    <source>
        <dbReference type="EMBL" id="QJA54567.1"/>
    </source>
</evidence>
<gene>
    <name evidence="1" type="ORF">TM448A05280_0007</name>
</gene>
<reference evidence="1" key="1">
    <citation type="submission" date="2020-03" db="EMBL/GenBank/DDBJ databases">
        <title>The deep terrestrial virosphere.</title>
        <authorList>
            <person name="Holmfeldt K."/>
            <person name="Nilsson E."/>
            <person name="Simone D."/>
            <person name="Lopez-Fernandez M."/>
            <person name="Wu X."/>
            <person name="de Brujin I."/>
            <person name="Lundin D."/>
            <person name="Andersson A."/>
            <person name="Bertilsson S."/>
            <person name="Dopson M."/>
        </authorList>
    </citation>
    <scope>NUCLEOTIDE SEQUENCE</scope>
    <source>
        <strain evidence="1">TM448A05280</strain>
    </source>
</reference>
<proteinExistence type="predicted"/>